<dbReference type="PANTHER" id="PTHR11685">
    <property type="entry name" value="RBR FAMILY RING FINGER AND IBR DOMAIN-CONTAINING"/>
    <property type="match status" value="1"/>
</dbReference>
<dbReference type="PROSITE" id="PS00518">
    <property type="entry name" value="ZF_RING_1"/>
    <property type="match status" value="1"/>
</dbReference>
<dbReference type="Gene3D" id="3.30.40.10">
    <property type="entry name" value="Zinc/RING finger domain, C3HC4 (zinc finger)"/>
    <property type="match status" value="1"/>
</dbReference>
<feature type="compositionally biased region" description="Polar residues" evidence="13">
    <location>
        <begin position="32"/>
        <end position="45"/>
    </location>
</feature>
<feature type="domain" description="RING-type" evidence="14">
    <location>
        <begin position="65"/>
        <end position="113"/>
    </location>
</feature>
<keyword evidence="9 12" id="KW-0863">Zinc-finger</keyword>
<evidence type="ECO:0000313" key="16">
    <source>
        <dbReference type="EMBL" id="KAF7126303.1"/>
    </source>
</evidence>
<keyword evidence="6" id="KW-0808">Transferase</keyword>
<comment type="catalytic activity">
    <reaction evidence="1">
        <text>[E2 ubiquitin-conjugating enzyme]-S-ubiquitinyl-L-cysteine + [acceptor protein]-L-lysine = [E2 ubiquitin-conjugating enzyme]-L-cysteine + [acceptor protein]-N(6)-ubiquitinyl-L-lysine.</text>
        <dbReference type="EC" id="2.3.2.31"/>
    </reaction>
</comment>
<dbReference type="InterPro" id="IPR017907">
    <property type="entry name" value="Znf_RING_CS"/>
</dbReference>
<dbReference type="GO" id="GO:0016567">
    <property type="term" value="P:protein ubiquitination"/>
    <property type="evidence" value="ECO:0007669"/>
    <property type="project" value="UniProtKB-UniPathway"/>
</dbReference>
<dbReference type="EC" id="2.3.2.31" evidence="5"/>
<dbReference type="InterPro" id="IPR002867">
    <property type="entry name" value="IBR_dom"/>
</dbReference>
<evidence type="ECO:0000259" key="14">
    <source>
        <dbReference type="PROSITE" id="PS50089"/>
    </source>
</evidence>
<dbReference type="InterPro" id="IPR044066">
    <property type="entry name" value="TRIAD_supradom"/>
</dbReference>
<evidence type="ECO:0000256" key="12">
    <source>
        <dbReference type="PROSITE-ProRule" id="PRU00175"/>
    </source>
</evidence>
<dbReference type="SMART" id="SM00647">
    <property type="entry name" value="IBR"/>
    <property type="match status" value="1"/>
</dbReference>
<evidence type="ECO:0000256" key="13">
    <source>
        <dbReference type="SAM" id="MobiDB-lite"/>
    </source>
</evidence>
<dbReference type="SUPFAM" id="SSF57850">
    <property type="entry name" value="RING/U-box"/>
    <property type="match status" value="1"/>
</dbReference>
<accession>A0A834G5V3</accession>
<dbReference type="OrthoDB" id="10009520at2759"/>
<feature type="region of interest" description="Disordered" evidence="13">
    <location>
        <begin position="1"/>
        <end position="60"/>
    </location>
</feature>
<evidence type="ECO:0000256" key="10">
    <source>
        <dbReference type="ARBA" id="ARBA00022786"/>
    </source>
</evidence>
<name>A0A834G5V3_RHOSS</name>
<comment type="similarity">
    <text evidence="4">Belongs to the RBR family. Ariadne subfamily.</text>
</comment>
<proteinExistence type="inferred from homology"/>
<evidence type="ECO:0000259" key="15">
    <source>
        <dbReference type="PROSITE" id="PS51873"/>
    </source>
</evidence>
<evidence type="ECO:0000256" key="5">
    <source>
        <dbReference type="ARBA" id="ARBA00012251"/>
    </source>
</evidence>
<dbReference type="Pfam" id="PF01485">
    <property type="entry name" value="IBR"/>
    <property type="match status" value="1"/>
</dbReference>
<keyword evidence="8" id="KW-0677">Repeat</keyword>
<dbReference type="PROSITE" id="PS50089">
    <property type="entry name" value="ZF_RING_2"/>
    <property type="match status" value="1"/>
</dbReference>
<sequence length="306" mass="34603">MRQEALLLHSKPLPILQPESQSKNPKPKPINGKQNSTMGNTNSAEPRQEQPRPSSLPEPPSDFTCEICIEPMLPPTKKFTNNNLCAHPFCTDCITKYAQVKIEDDRAAEIKCPGLNCDNLIDPISCRALIPPVLFDKWCDLLCERALLGFDRCYCPNRVCSAAVVNECGGTVRRSVCPNCKRLFCFSCKAAWHAGYRCEESGQLRDRNDVAFGVLAEVNKWMRCPQCSHCVERVRGCSIVKCRFSFPLSLSLCMWEQFLLQVWKEGAPTLVWMQQRSLYVQTLGSYSLYRLCNSLTSVYALGRLFS</sequence>
<evidence type="ECO:0000256" key="3">
    <source>
        <dbReference type="ARBA" id="ARBA00003976"/>
    </source>
</evidence>
<evidence type="ECO:0000256" key="4">
    <source>
        <dbReference type="ARBA" id="ARBA00005884"/>
    </source>
</evidence>
<dbReference type="InterPro" id="IPR031127">
    <property type="entry name" value="E3_UB_ligase_RBR"/>
</dbReference>
<dbReference type="InterPro" id="IPR001841">
    <property type="entry name" value="Znf_RING"/>
</dbReference>
<protein>
    <recommendedName>
        <fullName evidence="5">RBR-type E3 ubiquitin transferase</fullName>
        <ecNumber evidence="5">2.3.2.31</ecNumber>
    </recommendedName>
</protein>
<dbReference type="FunFam" id="3.30.40.10:FF:000230">
    <property type="entry name" value="RBR-type E3 ubiquitin transferase"/>
    <property type="match status" value="1"/>
</dbReference>
<keyword evidence="7" id="KW-0479">Metal-binding</keyword>
<keyword evidence="11" id="KW-0862">Zinc</keyword>
<comment type="function">
    <text evidence="3">Might act as an E3 ubiquitin-protein ligase, or as part of E3 complex, which accepts ubiquitin from specific E2 ubiquitin-conjugating enzymes and then transfers it to substrates.</text>
</comment>
<dbReference type="UniPathway" id="UPA00143"/>
<evidence type="ECO:0000256" key="9">
    <source>
        <dbReference type="ARBA" id="ARBA00022771"/>
    </source>
</evidence>
<comment type="cofactor">
    <cofactor evidence="2">
        <name>Zn(2+)</name>
        <dbReference type="ChEBI" id="CHEBI:29105"/>
    </cofactor>
</comment>
<evidence type="ECO:0000256" key="8">
    <source>
        <dbReference type="ARBA" id="ARBA00022737"/>
    </source>
</evidence>
<dbReference type="PROSITE" id="PS51873">
    <property type="entry name" value="TRIAD"/>
    <property type="match status" value="1"/>
</dbReference>
<reference evidence="16" key="1">
    <citation type="submission" date="2019-11" db="EMBL/GenBank/DDBJ databases">
        <authorList>
            <person name="Liu Y."/>
            <person name="Hou J."/>
            <person name="Li T.-Q."/>
            <person name="Guan C.-H."/>
            <person name="Wu X."/>
            <person name="Wu H.-Z."/>
            <person name="Ling F."/>
            <person name="Zhang R."/>
            <person name="Shi X.-G."/>
            <person name="Ren J.-P."/>
            <person name="Chen E.-F."/>
            <person name="Sun J.-M."/>
        </authorList>
    </citation>
    <scope>NUCLEOTIDE SEQUENCE</scope>
    <source>
        <strain evidence="16">Adult_tree_wgs_1</strain>
        <tissue evidence="16">Leaves</tissue>
    </source>
</reference>
<feature type="domain" description="RING-type" evidence="15">
    <location>
        <begin position="61"/>
        <end position="278"/>
    </location>
</feature>
<evidence type="ECO:0000256" key="11">
    <source>
        <dbReference type="ARBA" id="ARBA00022833"/>
    </source>
</evidence>
<dbReference type="Proteomes" id="UP000626092">
    <property type="component" value="Unassembled WGS sequence"/>
</dbReference>
<dbReference type="GO" id="GO:0061630">
    <property type="term" value="F:ubiquitin protein ligase activity"/>
    <property type="evidence" value="ECO:0007669"/>
    <property type="project" value="UniProtKB-EC"/>
</dbReference>
<keyword evidence="17" id="KW-1185">Reference proteome</keyword>
<evidence type="ECO:0000313" key="17">
    <source>
        <dbReference type="Proteomes" id="UP000626092"/>
    </source>
</evidence>
<evidence type="ECO:0000256" key="1">
    <source>
        <dbReference type="ARBA" id="ARBA00001798"/>
    </source>
</evidence>
<gene>
    <name evidence="16" type="ORF">RHSIM_Rhsim11G0181700</name>
</gene>
<comment type="caution">
    <text evidence="16">The sequence shown here is derived from an EMBL/GenBank/DDBJ whole genome shotgun (WGS) entry which is preliminary data.</text>
</comment>
<evidence type="ECO:0000256" key="6">
    <source>
        <dbReference type="ARBA" id="ARBA00022679"/>
    </source>
</evidence>
<keyword evidence="10" id="KW-0833">Ubl conjugation pathway</keyword>
<evidence type="ECO:0000256" key="7">
    <source>
        <dbReference type="ARBA" id="ARBA00022723"/>
    </source>
</evidence>
<dbReference type="GO" id="GO:0008270">
    <property type="term" value="F:zinc ion binding"/>
    <property type="evidence" value="ECO:0007669"/>
    <property type="project" value="UniProtKB-KW"/>
</dbReference>
<dbReference type="InterPro" id="IPR013083">
    <property type="entry name" value="Znf_RING/FYVE/PHD"/>
</dbReference>
<dbReference type="EMBL" id="WJXA01000011">
    <property type="protein sequence ID" value="KAF7126303.1"/>
    <property type="molecule type" value="Genomic_DNA"/>
</dbReference>
<evidence type="ECO:0000256" key="2">
    <source>
        <dbReference type="ARBA" id="ARBA00001947"/>
    </source>
</evidence>
<organism evidence="16 17">
    <name type="scientific">Rhododendron simsii</name>
    <name type="common">Sims's rhododendron</name>
    <dbReference type="NCBI Taxonomy" id="118357"/>
    <lineage>
        <taxon>Eukaryota</taxon>
        <taxon>Viridiplantae</taxon>
        <taxon>Streptophyta</taxon>
        <taxon>Embryophyta</taxon>
        <taxon>Tracheophyta</taxon>
        <taxon>Spermatophyta</taxon>
        <taxon>Magnoliopsida</taxon>
        <taxon>eudicotyledons</taxon>
        <taxon>Gunneridae</taxon>
        <taxon>Pentapetalae</taxon>
        <taxon>asterids</taxon>
        <taxon>Ericales</taxon>
        <taxon>Ericaceae</taxon>
        <taxon>Ericoideae</taxon>
        <taxon>Rhodoreae</taxon>
        <taxon>Rhododendron</taxon>
    </lineage>
</organism>
<dbReference type="AlphaFoldDB" id="A0A834G5V3"/>